<dbReference type="EMBL" id="JACIJO010000003">
    <property type="protein sequence ID" value="MBB6327838.1"/>
    <property type="molecule type" value="Genomic_DNA"/>
</dbReference>
<comment type="similarity">
    <text evidence="2">Belongs to the SusD family.</text>
</comment>
<keyword evidence="9" id="KW-1185">Reference proteome</keyword>
<evidence type="ECO:0000259" key="7">
    <source>
        <dbReference type="Pfam" id="PF14322"/>
    </source>
</evidence>
<organism evidence="8 9">
    <name type="scientific">Algoriphagus iocasae</name>
    <dbReference type="NCBI Taxonomy" id="1836499"/>
    <lineage>
        <taxon>Bacteria</taxon>
        <taxon>Pseudomonadati</taxon>
        <taxon>Bacteroidota</taxon>
        <taxon>Cytophagia</taxon>
        <taxon>Cytophagales</taxon>
        <taxon>Cyclobacteriaceae</taxon>
        <taxon>Algoriphagus</taxon>
    </lineage>
</organism>
<dbReference type="AlphaFoldDB" id="A0A841MYX3"/>
<sequence>MKQIIKNRNIGFYGDIRIYRPLGLYRNAMFSRTIGQIRNLGLILLSGLMLLGCEGFLDEKPSKNQVIPTSVSELEGLLYARSFGMNQDHTLGNLATDDFEITESGFAQLIQLERNTCTWEYDPFLEEVSGEWASLYKQVYNANLVLEGLASLEKSGVSGLELDQVKGYALFVKAQAYYFLLQAYTAPYDPAKSESMLGIPLRNSSDITISAQRSTLEESYRETVDLLLESLAYLPERVESRKKPSQWAAHALLSRIYLIQGAFQKSLEQAEMALAIGDELIDYNSLDPEAFYPFAEFGPENIYGVSISVRQFWTSMGIGVNQELYESYDSTDLRKTLFFYESPESVMLFKGDYTGNYERFAGYAVDELYLTKAECQARLGNEELAMETMDQLLSKRYKVGMYEPVEGISGMDLLTFILQERRKQLVFRNIRWIDLRRLNQEEEFKKVLTREIEGTSYVLEPGSFKYAFPIALDEINLNSLEQNPGY</sequence>
<accession>A0A841MYX3</accession>
<comment type="caution">
    <text evidence="8">The sequence shown here is derived from an EMBL/GenBank/DDBJ whole genome shotgun (WGS) entry which is preliminary data.</text>
</comment>
<dbReference type="GO" id="GO:0009279">
    <property type="term" value="C:cell outer membrane"/>
    <property type="evidence" value="ECO:0007669"/>
    <property type="project" value="UniProtKB-SubCell"/>
</dbReference>
<feature type="domain" description="RagB/SusD" evidence="6">
    <location>
        <begin position="367"/>
        <end position="486"/>
    </location>
</feature>
<dbReference type="InterPro" id="IPR012944">
    <property type="entry name" value="SusD_RagB_dom"/>
</dbReference>
<comment type="subcellular location">
    <subcellularLocation>
        <location evidence="1">Cell outer membrane</location>
    </subcellularLocation>
</comment>
<dbReference type="Gene3D" id="1.25.40.390">
    <property type="match status" value="1"/>
</dbReference>
<evidence type="ECO:0000256" key="2">
    <source>
        <dbReference type="ARBA" id="ARBA00006275"/>
    </source>
</evidence>
<evidence type="ECO:0000256" key="3">
    <source>
        <dbReference type="ARBA" id="ARBA00022729"/>
    </source>
</evidence>
<evidence type="ECO:0000256" key="4">
    <source>
        <dbReference type="ARBA" id="ARBA00023136"/>
    </source>
</evidence>
<dbReference type="Proteomes" id="UP000588604">
    <property type="component" value="Unassembled WGS sequence"/>
</dbReference>
<keyword evidence="5" id="KW-0998">Cell outer membrane</keyword>
<evidence type="ECO:0000256" key="5">
    <source>
        <dbReference type="ARBA" id="ARBA00023237"/>
    </source>
</evidence>
<evidence type="ECO:0000259" key="6">
    <source>
        <dbReference type="Pfam" id="PF07980"/>
    </source>
</evidence>
<dbReference type="Pfam" id="PF07980">
    <property type="entry name" value="SusD_RagB"/>
    <property type="match status" value="1"/>
</dbReference>
<dbReference type="InterPro" id="IPR011990">
    <property type="entry name" value="TPR-like_helical_dom_sf"/>
</dbReference>
<dbReference type="InterPro" id="IPR033985">
    <property type="entry name" value="SusD-like_N"/>
</dbReference>
<name>A0A841MYX3_9BACT</name>
<protein>
    <submittedName>
        <fullName evidence="8">Tetratricopeptide (TPR) repeat protein</fullName>
    </submittedName>
</protein>
<proteinExistence type="inferred from homology"/>
<dbReference type="RefSeq" id="WP_184496589.1">
    <property type="nucleotide sequence ID" value="NZ_JACIJO010000003.1"/>
</dbReference>
<dbReference type="SUPFAM" id="SSF48452">
    <property type="entry name" value="TPR-like"/>
    <property type="match status" value="1"/>
</dbReference>
<keyword evidence="3" id="KW-0732">Signal</keyword>
<feature type="domain" description="SusD-like N-terminal" evidence="7">
    <location>
        <begin position="56"/>
        <end position="258"/>
    </location>
</feature>
<evidence type="ECO:0000313" key="8">
    <source>
        <dbReference type="EMBL" id="MBB6327838.1"/>
    </source>
</evidence>
<evidence type="ECO:0000313" key="9">
    <source>
        <dbReference type="Proteomes" id="UP000588604"/>
    </source>
</evidence>
<reference evidence="8 9" key="1">
    <citation type="submission" date="2020-08" db="EMBL/GenBank/DDBJ databases">
        <title>Genomic Encyclopedia of Type Strains, Phase IV (KMG-IV): sequencing the most valuable type-strain genomes for metagenomic binning, comparative biology and taxonomic classification.</title>
        <authorList>
            <person name="Goeker M."/>
        </authorList>
    </citation>
    <scope>NUCLEOTIDE SEQUENCE [LARGE SCALE GENOMIC DNA]</scope>
    <source>
        <strain evidence="8 9">DSM 102044</strain>
    </source>
</reference>
<evidence type="ECO:0000256" key="1">
    <source>
        <dbReference type="ARBA" id="ARBA00004442"/>
    </source>
</evidence>
<gene>
    <name evidence="8" type="ORF">FHS59_003481</name>
</gene>
<dbReference type="Pfam" id="PF14322">
    <property type="entry name" value="SusD-like_3"/>
    <property type="match status" value="1"/>
</dbReference>
<keyword evidence="4" id="KW-0472">Membrane</keyword>